<dbReference type="Proteomes" id="UP001168821">
    <property type="component" value="Unassembled WGS sequence"/>
</dbReference>
<dbReference type="PANTHER" id="PTHR11008">
    <property type="entry name" value="PROTEIN TAKEOUT-LIKE PROTEIN"/>
    <property type="match status" value="1"/>
</dbReference>
<dbReference type="InterPro" id="IPR010562">
    <property type="entry name" value="Haemolymph_juvenile_hormone-bd"/>
</dbReference>
<sequence>MNSAIFGYLLLLSACACTKLPPTFKKCNRNQNDLNECLSKAVKDAIEQLNRPFRDVGLPSMEPLEIPELTVGAGTGAVGLVQHFKNMKVHGFTKPETTKFEFDLGKKIALLQCTFAEVKTVAEYDVNGKILVLPVYGKGTSTIKMENVTGTETFIMEEYEKKGQKYLKVVEGKLVLTPGLVKFKLENLFDGDKTLGDNINSVMNENWKEVFADVKSSYEEAYSQIVETIFNNLLAKVPYDELFEK</sequence>
<dbReference type="EMBL" id="JALNTZ010000005">
    <property type="protein sequence ID" value="KAJ3651197.1"/>
    <property type="molecule type" value="Genomic_DNA"/>
</dbReference>
<dbReference type="PANTHER" id="PTHR11008:SF32">
    <property type="entry name" value="CIRCADIAN CLOCK-CONTROLLED PROTEIN DAYWAKE-RELATED"/>
    <property type="match status" value="1"/>
</dbReference>
<organism evidence="5 6">
    <name type="scientific">Zophobas morio</name>
    <dbReference type="NCBI Taxonomy" id="2755281"/>
    <lineage>
        <taxon>Eukaryota</taxon>
        <taxon>Metazoa</taxon>
        <taxon>Ecdysozoa</taxon>
        <taxon>Arthropoda</taxon>
        <taxon>Hexapoda</taxon>
        <taxon>Insecta</taxon>
        <taxon>Pterygota</taxon>
        <taxon>Neoptera</taxon>
        <taxon>Endopterygota</taxon>
        <taxon>Coleoptera</taxon>
        <taxon>Polyphaga</taxon>
        <taxon>Cucujiformia</taxon>
        <taxon>Tenebrionidae</taxon>
        <taxon>Zophobas</taxon>
    </lineage>
</organism>
<evidence type="ECO:0000256" key="2">
    <source>
        <dbReference type="ARBA" id="ARBA00023108"/>
    </source>
</evidence>
<dbReference type="Pfam" id="PF06585">
    <property type="entry name" value="JHBP"/>
    <property type="match status" value="1"/>
</dbReference>
<evidence type="ECO:0000256" key="3">
    <source>
        <dbReference type="ARBA" id="ARBA00060902"/>
    </source>
</evidence>
<proteinExistence type="inferred from homology"/>
<keyword evidence="6" id="KW-1185">Reference proteome</keyword>
<dbReference type="GO" id="GO:0007623">
    <property type="term" value="P:circadian rhythm"/>
    <property type="evidence" value="ECO:0007669"/>
    <property type="project" value="UniProtKB-ARBA"/>
</dbReference>
<dbReference type="FunFam" id="3.15.10.30:FF:000001">
    <property type="entry name" value="Takeout-like protein 1"/>
    <property type="match status" value="1"/>
</dbReference>
<feature type="signal peptide" evidence="4">
    <location>
        <begin position="1"/>
        <end position="18"/>
    </location>
</feature>
<dbReference type="SMART" id="SM00700">
    <property type="entry name" value="JHBP"/>
    <property type="match status" value="1"/>
</dbReference>
<keyword evidence="1 4" id="KW-0732">Signal</keyword>
<protein>
    <submittedName>
        <fullName evidence="5">Uncharacterized protein</fullName>
    </submittedName>
</protein>
<evidence type="ECO:0000313" key="6">
    <source>
        <dbReference type="Proteomes" id="UP001168821"/>
    </source>
</evidence>
<dbReference type="InterPro" id="IPR038606">
    <property type="entry name" value="To_sf"/>
</dbReference>
<gene>
    <name evidence="5" type="ORF">Zmor_017249</name>
</gene>
<evidence type="ECO:0000313" key="5">
    <source>
        <dbReference type="EMBL" id="KAJ3651197.1"/>
    </source>
</evidence>
<evidence type="ECO:0000256" key="1">
    <source>
        <dbReference type="ARBA" id="ARBA00022729"/>
    </source>
</evidence>
<dbReference type="AlphaFoldDB" id="A0AA38I8G0"/>
<keyword evidence="2" id="KW-0090">Biological rhythms</keyword>
<comment type="similarity">
    <text evidence="3">Belongs to the TO family.</text>
</comment>
<evidence type="ECO:0000256" key="4">
    <source>
        <dbReference type="SAM" id="SignalP"/>
    </source>
</evidence>
<name>A0AA38I8G0_9CUCU</name>
<reference evidence="5" key="1">
    <citation type="journal article" date="2023" name="G3 (Bethesda)">
        <title>Whole genome assemblies of Zophobas morio and Tenebrio molitor.</title>
        <authorList>
            <person name="Kaur S."/>
            <person name="Stinson S.A."/>
            <person name="diCenzo G.C."/>
        </authorList>
    </citation>
    <scope>NUCLEOTIDE SEQUENCE</scope>
    <source>
        <strain evidence="5">QUZm001</strain>
    </source>
</reference>
<accession>A0AA38I8G0</accession>
<comment type="caution">
    <text evidence="5">The sequence shown here is derived from an EMBL/GenBank/DDBJ whole genome shotgun (WGS) entry which is preliminary data.</text>
</comment>
<dbReference type="Gene3D" id="3.15.10.30">
    <property type="entry name" value="Haemolymph juvenile hormone binding protein"/>
    <property type="match status" value="1"/>
</dbReference>
<dbReference type="GO" id="GO:0005615">
    <property type="term" value="C:extracellular space"/>
    <property type="evidence" value="ECO:0007669"/>
    <property type="project" value="TreeGrafter"/>
</dbReference>
<feature type="chain" id="PRO_5041353427" evidence="4">
    <location>
        <begin position="19"/>
        <end position="245"/>
    </location>
</feature>